<proteinExistence type="inferred from homology"/>
<reference evidence="3" key="1">
    <citation type="submission" date="2023-01" db="EMBL/GenBank/DDBJ databases">
        <title>Genome analysis of 13 Lactobacillus isolated from gut of wild boar.</title>
        <authorList>
            <person name="Papp P."/>
            <person name="Libisch B."/>
            <person name="Nagy T."/>
            <person name="Olasz F."/>
        </authorList>
    </citation>
    <scope>NUCLEOTIDE SEQUENCE</scope>
    <source>
        <strain evidence="3">F146</strain>
    </source>
</reference>
<evidence type="ECO:0000256" key="1">
    <source>
        <dbReference type="ARBA" id="ARBA00008007"/>
    </source>
</evidence>
<comment type="similarity">
    <text evidence="1">Belongs to the ComF/GntX family.</text>
</comment>
<protein>
    <submittedName>
        <fullName evidence="3">Phosphoribosyltransferase family protein</fullName>
    </submittedName>
</protein>
<comment type="caution">
    <text evidence="3">The sequence shown here is derived from an EMBL/GenBank/DDBJ whole genome shotgun (WGS) entry which is preliminary data.</text>
</comment>
<name>A0AAJ1HVM4_LIMMU</name>
<organism evidence="3 4">
    <name type="scientific">Limosilactobacillus mucosae</name>
    <name type="common">Lactobacillus mucosae</name>
    <dbReference type="NCBI Taxonomy" id="97478"/>
    <lineage>
        <taxon>Bacteria</taxon>
        <taxon>Bacillati</taxon>
        <taxon>Bacillota</taxon>
        <taxon>Bacilli</taxon>
        <taxon>Lactobacillales</taxon>
        <taxon>Lactobacillaceae</taxon>
        <taxon>Limosilactobacillus</taxon>
    </lineage>
</organism>
<feature type="domain" description="Phosphoribosyltransferase" evidence="2">
    <location>
        <begin position="54"/>
        <end position="134"/>
    </location>
</feature>
<dbReference type="InterPro" id="IPR029057">
    <property type="entry name" value="PRTase-like"/>
</dbReference>
<dbReference type="PANTHER" id="PTHR47505">
    <property type="entry name" value="DNA UTILIZATION PROTEIN YHGH"/>
    <property type="match status" value="1"/>
</dbReference>
<dbReference type="InterPro" id="IPR000836">
    <property type="entry name" value="PRTase_dom"/>
</dbReference>
<keyword evidence="3" id="KW-0328">Glycosyltransferase</keyword>
<dbReference type="Pfam" id="PF00156">
    <property type="entry name" value="Pribosyltran"/>
    <property type="match status" value="1"/>
</dbReference>
<evidence type="ECO:0000259" key="2">
    <source>
        <dbReference type="Pfam" id="PF00156"/>
    </source>
</evidence>
<dbReference type="CDD" id="cd06223">
    <property type="entry name" value="PRTases_typeI"/>
    <property type="match status" value="1"/>
</dbReference>
<gene>
    <name evidence="3" type="ORF">PO250_03085</name>
</gene>
<dbReference type="RefSeq" id="WP_169461284.1">
    <property type="nucleotide sequence ID" value="NZ_JAQOMV010000021.1"/>
</dbReference>
<evidence type="ECO:0000313" key="3">
    <source>
        <dbReference type="EMBL" id="MDC2829305.1"/>
    </source>
</evidence>
<dbReference type="Proteomes" id="UP001220670">
    <property type="component" value="Unassembled WGS sequence"/>
</dbReference>
<dbReference type="EMBL" id="JAQONE010000011">
    <property type="protein sequence ID" value="MDC2829305.1"/>
    <property type="molecule type" value="Genomic_DNA"/>
</dbReference>
<dbReference type="InterPro" id="IPR051910">
    <property type="entry name" value="ComF/GntX_DNA_util-trans"/>
</dbReference>
<sequence>MKRYKFQGDYGLRLAFQAEFNQFLKEFDYDVLVPIPIAPHTWQTRGFNQTTALLTLPYTTALTTIANNKQKQSSKTRQERLKTPQIFRLTQPQKIIHQRVLLVDDVYTTGRTLYHAAVLCHQAGCLEVKSATLVS</sequence>
<dbReference type="Gene3D" id="3.40.50.2020">
    <property type="match status" value="1"/>
</dbReference>
<dbReference type="PANTHER" id="PTHR47505:SF1">
    <property type="entry name" value="DNA UTILIZATION PROTEIN YHGH"/>
    <property type="match status" value="1"/>
</dbReference>
<dbReference type="SUPFAM" id="SSF53271">
    <property type="entry name" value="PRTase-like"/>
    <property type="match status" value="1"/>
</dbReference>
<dbReference type="AlphaFoldDB" id="A0AAJ1HVM4"/>
<accession>A0AAJ1HVM4</accession>
<dbReference type="GO" id="GO:0016757">
    <property type="term" value="F:glycosyltransferase activity"/>
    <property type="evidence" value="ECO:0007669"/>
    <property type="project" value="UniProtKB-KW"/>
</dbReference>
<keyword evidence="3" id="KW-0808">Transferase</keyword>
<evidence type="ECO:0000313" key="4">
    <source>
        <dbReference type="Proteomes" id="UP001220670"/>
    </source>
</evidence>